<gene>
    <name evidence="1" type="ORF">PtoMrB4_32730</name>
</gene>
<dbReference type="KEGG" id="poj:PtoMrB4_32730"/>
<dbReference type="Proteomes" id="UP000501237">
    <property type="component" value="Chromosome"/>
</dbReference>
<evidence type="ECO:0000313" key="1">
    <source>
        <dbReference type="EMBL" id="BCA29296.1"/>
    </source>
</evidence>
<accession>A0A679GE90</accession>
<dbReference type="EMBL" id="AP022642">
    <property type="protein sequence ID" value="BCA29296.1"/>
    <property type="molecule type" value="Genomic_DNA"/>
</dbReference>
<sequence length="64" mass="6887">MASVAFAWPQEQGLPGASARVERKCGDMPGTFQGLGVRVTLPVRVLPCGPVTLRLRVPLSRSRL</sequence>
<organism evidence="1 2">
    <name type="scientific">Metapseudomonas otitidis</name>
    <dbReference type="NCBI Taxonomy" id="319939"/>
    <lineage>
        <taxon>Bacteria</taxon>
        <taxon>Pseudomonadati</taxon>
        <taxon>Pseudomonadota</taxon>
        <taxon>Gammaproteobacteria</taxon>
        <taxon>Pseudomonadales</taxon>
        <taxon>Pseudomonadaceae</taxon>
        <taxon>Metapseudomonas</taxon>
    </lineage>
</organism>
<protein>
    <submittedName>
        <fullName evidence="1">Uncharacterized protein</fullName>
    </submittedName>
</protein>
<name>A0A679GE90_9GAMM</name>
<reference evidence="1 2" key="1">
    <citation type="journal article" date="2020" name="Microbiol. Resour. Announc.">
        <title>Complete genome sequence of Pseudomonas otitidis strain MrB4, isolated from Lake Biwa in Japan.</title>
        <authorList>
            <person name="Miyazaki K."/>
            <person name="Hase E."/>
            <person name="Maruya T."/>
        </authorList>
    </citation>
    <scope>NUCLEOTIDE SEQUENCE [LARGE SCALE GENOMIC DNA]</scope>
    <source>
        <strain evidence="1 2">MrB4</strain>
    </source>
</reference>
<evidence type="ECO:0000313" key="2">
    <source>
        <dbReference type="Proteomes" id="UP000501237"/>
    </source>
</evidence>
<dbReference type="AlphaFoldDB" id="A0A679GE90"/>
<proteinExistence type="predicted"/>